<organism evidence="7 8">
    <name type="scientific">Halalkalibacter alkalisediminis</name>
    <dbReference type="NCBI Taxonomy" id="935616"/>
    <lineage>
        <taxon>Bacteria</taxon>
        <taxon>Bacillati</taxon>
        <taxon>Bacillota</taxon>
        <taxon>Bacilli</taxon>
        <taxon>Bacillales</taxon>
        <taxon>Bacillaceae</taxon>
        <taxon>Halalkalibacter</taxon>
    </lineage>
</organism>
<keyword evidence="3" id="KW-0378">Hydrolase</keyword>
<name>A0ABV6NMI1_9BACI</name>
<dbReference type="SMART" id="SM00232">
    <property type="entry name" value="JAB_MPN"/>
    <property type="match status" value="1"/>
</dbReference>
<comment type="caution">
    <text evidence="7">The sequence shown here is derived from an EMBL/GenBank/DDBJ whole genome shotgun (WGS) entry which is preliminary data.</text>
</comment>
<dbReference type="Gene3D" id="3.40.140.10">
    <property type="entry name" value="Cytidine Deaminase, domain 2"/>
    <property type="match status" value="1"/>
</dbReference>
<sequence length="138" mass="15758">MEIDKIIIPSSCYNEIVEHGKSNLPYEVCGLLSGNNNKVQSVWKLKNEIKSDRRFFVGKKIIEETLLQMAKHKEKVIAIYHSHPTTAAIPSSYDIANHLNLDVIMIIISYKTNNPKVKCYRVQTGTYKTFPFSIEPTS</sequence>
<keyword evidence="5" id="KW-0482">Metalloprotease</keyword>
<evidence type="ECO:0000259" key="6">
    <source>
        <dbReference type="PROSITE" id="PS50249"/>
    </source>
</evidence>
<dbReference type="CDD" id="cd08070">
    <property type="entry name" value="MPN_like"/>
    <property type="match status" value="1"/>
</dbReference>
<protein>
    <submittedName>
        <fullName evidence="7">M67 family metallopeptidase</fullName>
    </submittedName>
</protein>
<dbReference type="InterPro" id="IPR028090">
    <property type="entry name" value="JAB_dom_prok"/>
</dbReference>
<dbReference type="PANTHER" id="PTHR34858">
    <property type="entry name" value="CYSO-CYSTEINE PEPTIDASE"/>
    <property type="match status" value="1"/>
</dbReference>
<dbReference type="RefSeq" id="WP_273847769.1">
    <property type="nucleotide sequence ID" value="NZ_JAQQWT010000034.1"/>
</dbReference>
<evidence type="ECO:0000256" key="5">
    <source>
        <dbReference type="ARBA" id="ARBA00023049"/>
    </source>
</evidence>
<dbReference type="InterPro" id="IPR051929">
    <property type="entry name" value="VirAsm_ModProt"/>
</dbReference>
<dbReference type="EMBL" id="JBHLTR010000097">
    <property type="protein sequence ID" value="MFC0561975.1"/>
    <property type="molecule type" value="Genomic_DNA"/>
</dbReference>
<dbReference type="InterPro" id="IPR000555">
    <property type="entry name" value="JAMM/MPN+_dom"/>
</dbReference>
<reference evidence="7 8" key="1">
    <citation type="submission" date="2024-09" db="EMBL/GenBank/DDBJ databases">
        <authorList>
            <person name="Sun Q."/>
            <person name="Mori K."/>
        </authorList>
    </citation>
    <scope>NUCLEOTIDE SEQUENCE [LARGE SCALE GENOMIC DNA]</scope>
    <source>
        <strain evidence="7 8">NCAIM B.02301</strain>
    </source>
</reference>
<gene>
    <name evidence="7" type="ORF">ACFFH4_24190</name>
</gene>
<accession>A0ABV6NMI1</accession>
<feature type="domain" description="MPN" evidence="6">
    <location>
        <begin position="6"/>
        <end position="138"/>
    </location>
</feature>
<evidence type="ECO:0000313" key="8">
    <source>
        <dbReference type="Proteomes" id="UP001589833"/>
    </source>
</evidence>
<dbReference type="PROSITE" id="PS50249">
    <property type="entry name" value="MPN"/>
    <property type="match status" value="1"/>
</dbReference>
<dbReference type="Pfam" id="PF14464">
    <property type="entry name" value="Prok-JAB"/>
    <property type="match status" value="1"/>
</dbReference>
<dbReference type="SUPFAM" id="SSF102712">
    <property type="entry name" value="JAB1/MPN domain"/>
    <property type="match status" value="1"/>
</dbReference>
<evidence type="ECO:0000256" key="2">
    <source>
        <dbReference type="ARBA" id="ARBA00022723"/>
    </source>
</evidence>
<evidence type="ECO:0000256" key="3">
    <source>
        <dbReference type="ARBA" id="ARBA00022801"/>
    </source>
</evidence>
<dbReference type="PANTHER" id="PTHR34858:SF1">
    <property type="entry name" value="CYSO-CYSTEINE PEPTIDASE"/>
    <property type="match status" value="1"/>
</dbReference>
<evidence type="ECO:0000313" key="7">
    <source>
        <dbReference type="EMBL" id="MFC0561975.1"/>
    </source>
</evidence>
<keyword evidence="4" id="KW-0862">Zinc</keyword>
<proteinExistence type="predicted"/>
<evidence type="ECO:0000256" key="1">
    <source>
        <dbReference type="ARBA" id="ARBA00022670"/>
    </source>
</evidence>
<evidence type="ECO:0000256" key="4">
    <source>
        <dbReference type="ARBA" id="ARBA00022833"/>
    </source>
</evidence>
<dbReference type="InterPro" id="IPR037518">
    <property type="entry name" value="MPN"/>
</dbReference>
<keyword evidence="2" id="KW-0479">Metal-binding</keyword>
<keyword evidence="8" id="KW-1185">Reference proteome</keyword>
<keyword evidence="1" id="KW-0645">Protease</keyword>
<dbReference type="Proteomes" id="UP001589833">
    <property type="component" value="Unassembled WGS sequence"/>
</dbReference>